<dbReference type="InterPro" id="IPR023393">
    <property type="entry name" value="START-like_dom_sf"/>
</dbReference>
<keyword evidence="1" id="KW-0472">Membrane</keyword>
<dbReference type="InterPro" id="IPR019587">
    <property type="entry name" value="Polyketide_cyclase/dehydratase"/>
</dbReference>
<dbReference type="STRING" id="1144748.KS2013_333"/>
<dbReference type="Gene3D" id="3.30.530.20">
    <property type="match status" value="1"/>
</dbReference>
<dbReference type="KEGG" id="ksd:KS2013_333"/>
<evidence type="ECO:0000256" key="1">
    <source>
        <dbReference type="SAM" id="Phobius"/>
    </source>
</evidence>
<dbReference type="Pfam" id="PF10604">
    <property type="entry name" value="Polyketide_cyc2"/>
    <property type="match status" value="1"/>
</dbReference>
<gene>
    <name evidence="2" type="ORF">KS2013_333</name>
</gene>
<keyword evidence="3" id="KW-1185">Reference proteome</keyword>
<evidence type="ECO:0000313" key="2">
    <source>
        <dbReference type="EMBL" id="AOE49058.1"/>
    </source>
</evidence>
<proteinExistence type="predicted"/>
<dbReference type="EMBL" id="CP012418">
    <property type="protein sequence ID" value="AOE49058.1"/>
    <property type="molecule type" value="Genomic_DNA"/>
</dbReference>
<sequence length="187" mass="21130">MNIIKYVFIFIGVLLLSLVAVGIFKTDYHSQASVMIDAPQKQVFAVYNNPLLYKQWMSNFHSYEQLEGKPNEIGNKQRLTFTTGTEEVTTLEQTLTAMTQDELLSYNYSNQWLEGQSTASFQQTENGQTQVSLTLDYSGKGIVQNALLFLMSSSVDKGHQQNLEKLKSMIENSAPDKLNGEWTKPAK</sequence>
<keyword evidence="1" id="KW-1133">Transmembrane helix</keyword>
<name>A0A1B3B8D2_9GAMM</name>
<protein>
    <recommendedName>
        <fullName evidence="4">Polyketide cyclase/dehydrase</fullName>
    </recommendedName>
</protein>
<evidence type="ECO:0000313" key="3">
    <source>
        <dbReference type="Proteomes" id="UP000094147"/>
    </source>
</evidence>
<dbReference type="SUPFAM" id="SSF55961">
    <property type="entry name" value="Bet v1-like"/>
    <property type="match status" value="1"/>
</dbReference>
<dbReference type="AlphaFoldDB" id="A0A1B3B8D2"/>
<reference evidence="3" key="1">
    <citation type="submission" date="2015-08" db="EMBL/GenBank/DDBJ databases">
        <authorList>
            <person name="Kim K.M."/>
        </authorList>
    </citation>
    <scope>NUCLEOTIDE SEQUENCE [LARGE SCALE GENOMIC DNA]</scope>
    <source>
        <strain evidence="3">KCTC 23892</strain>
    </source>
</reference>
<dbReference type="CDD" id="cd07812">
    <property type="entry name" value="SRPBCC"/>
    <property type="match status" value="1"/>
</dbReference>
<dbReference type="Proteomes" id="UP000094147">
    <property type="component" value="Chromosome"/>
</dbReference>
<evidence type="ECO:0008006" key="4">
    <source>
        <dbReference type="Google" id="ProtNLM"/>
    </source>
</evidence>
<accession>A0A1B3B8D2</accession>
<organism evidence="2 3">
    <name type="scientific">Kangiella sediminilitoris</name>
    <dbReference type="NCBI Taxonomy" id="1144748"/>
    <lineage>
        <taxon>Bacteria</taxon>
        <taxon>Pseudomonadati</taxon>
        <taxon>Pseudomonadota</taxon>
        <taxon>Gammaproteobacteria</taxon>
        <taxon>Kangiellales</taxon>
        <taxon>Kangiellaceae</taxon>
        <taxon>Kangiella</taxon>
    </lineage>
</organism>
<feature type="transmembrane region" description="Helical" evidence="1">
    <location>
        <begin position="6"/>
        <end position="24"/>
    </location>
</feature>
<dbReference type="RefSeq" id="WP_068988769.1">
    <property type="nucleotide sequence ID" value="NZ_CP012418.1"/>
</dbReference>
<keyword evidence="1" id="KW-0812">Transmembrane</keyword>